<comment type="similarity">
    <text evidence="1">Belongs to the short-chain dehydrogenases/reductases (SDR) family.</text>
</comment>
<evidence type="ECO:0000256" key="1">
    <source>
        <dbReference type="ARBA" id="ARBA00006484"/>
    </source>
</evidence>
<dbReference type="GO" id="GO:0004316">
    <property type="term" value="F:3-oxoacyl-[acyl-carrier-protein] reductase (NADPH) activity"/>
    <property type="evidence" value="ECO:0007669"/>
    <property type="project" value="UniProtKB-EC"/>
</dbReference>
<evidence type="ECO:0000256" key="2">
    <source>
        <dbReference type="ARBA" id="ARBA00012948"/>
    </source>
</evidence>
<dbReference type="PRINTS" id="PR00080">
    <property type="entry name" value="SDRFAMILY"/>
</dbReference>
<dbReference type="FunFam" id="3.40.50.720:FF:000084">
    <property type="entry name" value="Short-chain dehydrogenase reductase"/>
    <property type="match status" value="1"/>
</dbReference>
<dbReference type="CDD" id="cd05233">
    <property type="entry name" value="SDR_c"/>
    <property type="match status" value="1"/>
</dbReference>
<dbReference type="AlphaFoldDB" id="A0A7H9HNI3"/>
<dbReference type="GO" id="GO:0032787">
    <property type="term" value="P:monocarboxylic acid metabolic process"/>
    <property type="evidence" value="ECO:0007669"/>
    <property type="project" value="UniProtKB-ARBA"/>
</dbReference>
<dbReference type="PROSITE" id="PS00061">
    <property type="entry name" value="ADH_SHORT"/>
    <property type="match status" value="1"/>
</dbReference>
<reference evidence="5 6" key="1">
    <citation type="submission" date="2020-06" db="EMBL/GenBank/DDBJ databases">
        <title>The yeast mating-type switching endonuclease HO is a domesticated member of an unorthodox homing genetic element family.</title>
        <authorList>
            <person name="Coughlan A.Y."/>
            <person name="Lombardi L."/>
            <person name="Braun-Galleani S."/>
            <person name="Martos A.R."/>
            <person name="Galeote V."/>
            <person name="Bigey F."/>
            <person name="Dequin S."/>
            <person name="Byrne K.P."/>
            <person name="Wolfe K.H."/>
        </authorList>
    </citation>
    <scope>NUCLEOTIDE SEQUENCE [LARGE SCALE GENOMIC DNA]</scope>
    <source>
        <strain evidence="5 6">CBS2947</strain>
    </source>
</reference>
<evidence type="ECO:0000256" key="4">
    <source>
        <dbReference type="ARBA" id="ARBA00048508"/>
    </source>
</evidence>
<organism evidence="5 6">
    <name type="scientific">Torulaspora globosa</name>
    <dbReference type="NCBI Taxonomy" id="48254"/>
    <lineage>
        <taxon>Eukaryota</taxon>
        <taxon>Fungi</taxon>
        <taxon>Dikarya</taxon>
        <taxon>Ascomycota</taxon>
        <taxon>Saccharomycotina</taxon>
        <taxon>Saccharomycetes</taxon>
        <taxon>Saccharomycetales</taxon>
        <taxon>Saccharomycetaceae</taxon>
        <taxon>Torulaspora</taxon>
    </lineage>
</organism>
<proteinExistence type="inferred from homology"/>
<dbReference type="Proteomes" id="UP000510647">
    <property type="component" value="Chromosome 2"/>
</dbReference>
<dbReference type="InterPro" id="IPR002347">
    <property type="entry name" value="SDR_fam"/>
</dbReference>
<dbReference type="EMBL" id="CP059268">
    <property type="protein sequence ID" value="QLQ79328.1"/>
    <property type="molecule type" value="Genomic_DNA"/>
</dbReference>
<keyword evidence="3" id="KW-0521">NADP</keyword>
<dbReference type="InterPro" id="IPR050259">
    <property type="entry name" value="SDR"/>
</dbReference>
<evidence type="ECO:0000313" key="5">
    <source>
        <dbReference type="EMBL" id="QLQ79328.1"/>
    </source>
</evidence>
<dbReference type="PRINTS" id="PR00081">
    <property type="entry name" value="GDHRDH"/>
</dbReference>
<evidence type="ECO:0000256" key="3">
    <source>
        <dbReference type="ARBA" id="ARBA00022857"/>
    </source>
</evidence>
<dbReference type="Gene3D" id="3.40.50.720">
    <property type="entry name" value="NAD(P)-binding Rossmann-like Domain"/>
    <property type="match status" value="1"/>
</dbReference>
<protein>
    <recommendedName>
        <fullName evidence="2">3-oxoacyl-[acyl-carrier-protein] reductase</fullName>
        <ecNumber evidence="2">1.1.1.100</ecNumber>
    </recommendedName>
</protein>
<dbReference type="Pfam" id="PF13561">
    <property type="entry name" value="adh_short_C2"/>
    <property type="match status" value="1"/>
</dbReference>
<evidence type="ECO:0000313" key="6">
    <source>
        <dbReference type="Proteomes" id="UP000510647"/>
    </source>
</evidence>
<dbReference type="EC" id="1.1.1.100" evidence="2"/>
<sequence length="247" mass="26329">MLLQGKIALVTGASTGVGEGIARVLLREGATVIVCSRDPQRIANTARKLDPSGEKVIPKTADVADAQSVQSLINDIEQSYGRLDCLVCNAGITGPHNVNITDMELQDWHDVIQTNVNGTFYTLKYALPLIEKSCGTVVNLSSTNGFVGVPGLASYTASKHAIIGITQSVALEYARRNVRINAVAPGYVATPRILSLPTETQQWMADQHPMKRMATVEEVGNTVAFLLSPLSSFTTGSVYTIDGGLLA</sequence>
<gene>
    <name evidence="5" type="ORF">HG537_0B06760</name>
</gene>
<keyword evidence="6" id="KW-1185">Reference proteome</keyword>
<name>A0A7H9HNI3_9SACH</name>
<dbReference type="InterPro" id="IPR036291">
    <property type="entry name" value="NAD(P)-bd_dom_sf"/>
</dbReference>
<dbReference type="SUPFAM" id="SSF51735">
    <property type="entry name" value="NAD(P)-binding Rossmann-fold domains"/>
    <property type="match status" value="1"/>
</dbReference>
<accession>A0A7H9HNI3</accession>
<dbReference type="PANTHER" id="PTHR42879">
    <property type="entry name" value="3-OXOACYL-(ACYL-CARRIER-PROTEIN) REDUCTASE"/>
    <property type="match status" value="1"/>
</dbReference>
<dbReference type="OrthoDB" id="47007at2759"/>
<comment type="catalytic activity">
    <reaction evidence="4">
        <text>a (3R)-hydroxyacyl-[ACP] + NADP(+) = a 3-oxoacyl-[ACP] + NADPH + H(+)</text>
        <dbReference type="Rhea" id="RHEA:17397"/>
        <dbReference type="Rhea" id="RHEA-COMP:9916"/>
        <dbReference type="Rhea" id="RHEA-COMP:9945"/>
        <dbReference type="ChEBI" id="CHEBI:15378"/>
        <dbReference type="ChEBI" id="CHEBI:57783"/>
        <dbReference type="ChEBI" id="CHEBI:58349"/>
        <dbReference type="ChEBI" id="CHEBI:78776"/>
        <dbReference type="ChEBI" id="CHEBI:78827"/>
        <dbReference type="EC" id="1.1.1.100"/>
    </reaction>
</comment>
<dbReference type="InterPro" id="IPR020904">
    <property type="entry name" value="Sc_DH/Rdtase_CS"/>
</dbReference>
<dbReference type="PANTHER" id="PTHR42879:SF2">
    <property type="entry name" value="3-OXOACYL-[ACYL-CARRIER-PROTEIN] REDUCTASE FABG"/>
    <property type="match status" value="1"/>
</dbReference>